<evidence type="ECO:0000256" key="1">
    <source>
        <dbReference type="SAM" id="SignalP"/>
    </source>
</evidence>
<comment type="caution">
    <text evidence="2">The sequence shown here is derived from an EMBL/GenBank/DDBJ whole genome shotgun (WGS) entry which is preliminary data.</text>
</comment>
<sequence length="140" mass="15621">MLLSALLLPLAGVTTVLASDSWDDASQKPVAKPLPVSQCLFKGEYQCPIPCEVGIDCNYNCILPPNFEKITKPVRSTFDLFSLAFGFDFPQNYKLCPVGKCEPKTCLCRENVHKLLTAFLLHDENGPHKEFEASNEKEEL</sequence>
<evidence type="ECO:0000313" key="3">
    <source>
        <dbReference type="Proteomes" id="UP001175000"/>
    </source>
</evidence>
<gene>
    <name evidence="2" type="ORF">B0T14DRAFT_517433</name>
</gene>
<keyword evidence="3" id="KW-1185">Reference proteome</keyword>
<dbReference type="AlphaFoldDB" id="A0AA39WYK7"/>
<reference evidence="2" key="1">
    <citation type="submission" date="2023-06" db="EMBL/GenBank/DDBJ databases">
        <title>Genome-scale phylogeny and comparative genomics of the fungal order Sordariales.</title>
        <authorList>
            <consortium name="Lawrence Berkeley National Laboratory"/>
            <person name="Hensen N."/>
            <person name="Bonometti L."/>
            <person name="Westerberg I."/>
            <person name="Brannstrom I.O."/>
            <person name="Guillou S."/>
            <person name="Cros-Aarteil S."/>
            <person name="Calhoun S."/>
            <person name="Haridas S."/>
            <person name="Kuo A."/>
            <person name="Mondo S."/>
            <person name="Pangilinan J."/>
            <person name="Riley R."/>
            <person name="Labutti K."/>
            <person name="Andreopoulos B."/>
            <person name="Lipzen A."/>
            <person name="Chen C."/>
            <person name="Yanf M."/>
            <person name="Daum C."/>
            <person name="Ng V."/>
            <person name="Clum A."/>
            <person name="Steindorff A."/>
            <person name="Ohm R."/>
            <person name="Martin F."/>
            <person name="Silar P."/>
            <person name="Natvig D."/>
            <person name="Lalanne C."/>
            <person name="Gautier V."/>
            <person name="Ament-Velasquez S.L."/>
            <person name="Kruys A."/>
            <person name="Hutchinson M.I."/>
            <person name="Powell A.J."/>
            <person name="Barry K."/>
            <person name="Miller A.N."/>
            <person name="Grigoriev I.V."/>
            <person name="Debuchy R."/>
            <person name="Gladieux P."/>
            <person name="Thoren M.H."/>
            <person name="Johannesson H."/>
        </authorList>
    </citation>
    <scope>NUCLEOTIDE SEQUENCE</scope>
    <source>
        <strain evidence="2">CBS 606.72</strain>
    </source>
</reference>
<protein>
    <submittedName>
        <fullName evidence="2">Uncharacterized protein</fullName>
    </submittedName>
</protein>
<proteinExistence type="predicted"/>
<feature type="signal peptide" evidence="1">
    <location>
        <begin position="1"/>
        <end position="18"/>
    </location>
</feature>
<keyword evidence="1" id="KW-0732">Signal</keyword>
<evidence type="ECO:0000313" key="2">
    <source>
        <dbReference type="EMBL" id="KAK0624028.1"/>
    </source>
</evidence>
<accession>A0AA39WYK7</accession>
<name>A0AA39WYK7_9PEZI</name>
<feature type="chain" id="PRO_5041408906" evidence="1">
    <location>
        <begin position="19"/>
        <end position="140"/>
    </location>
</feature>
<dbReference type="Proteomes" id="UP001175000">
    <property type="component" value="Unassembled WGS sequence"/>
</dbReference>
<dbReference type="EMBL" id="JAULSU010000003">
    <property type="protein sequence ID" value="KAK0624028.1"/>
    <property type="molecule type" value="Genomic_DNA"/>
</dbReference>
<organism evidence="2 3">
    <name type="scientific">Immersiella caudata</name>
    <dbReference type="NCBI Taxonomy" id="314043"/>
    <lineage>
        <taxon>Eukaryota</taxon>
        <taxon>Fungi</taxon>
        <taxon>Dikarya</taxon>
        <taxon>Ascomycota</taxon>
        <taxon>Pezizomycotina</taxon>
        <taxon>Sordariomycetes</taxon>
        <taxon>Sordariomycetidae</taxon>
        <taxon>Sordariales</taxon>
        <taxon>Lasiosphaeriaceae</taxon>
        <taxon>Immersiella</taxon>
    </lineage>
</organism>